<name>A0A515MII3_9CAUD</name>
<keyword evidence="1" id="KW-0472">Membrane</keyword>
<feature type="transmembrane region" description="Helical" evidence="1">
    <location>
        <begin position="12"/>
        <end position="38"/>
    </location>
</feature>
<evidence type="ECO:0000313" key="2">
    <source>
        <dbReference type="EMBL" id="QDM56468.1"/>
    </source>
</evidence>
<protein>
    <submittedName>
        <fullName evidence="2">Uncharacterized protein</fullName>
    </submittedName>
</protein>
<keyword evidence="1" id="KW-0812">Transmembrane</keyword>
<dbReference type="EMBL" id="MK967385">
    <property type="protein sequence ID" value="QDM56468.1"/>
    <property type="molecule type" value="Genomic_DNA"/>
</dbReference>
<feature type="transmembrane region" description="Helical" evidence="1">
    <location>
        <begin position="44"/>
        <end position="64"/>
    </location>
</feature>
<dbReference type="GeneID" id="77939337"/>
<gene>
    <name evidence="2" type="primary">42</name>
    <name evidence="2" type="ORF">SEA_SHECKWES_42</name>
</gene>
<evidence type="ECO:0000313" key="3">
    <source>
        <dbReference type="Proteomes" id="UP000318552"/>
    </source>
</evidence>
<reference evidence="3" key="1">
    <citation type="submission" date="2019-05" db="EMBL/GenBank/DDBJ databases">
        <authorList>
            <person name="Begin E.J."/>
            <person name="Burnham C.Matt."/>
            <person name="Chappell E."/>
            <person name="Hambrick G.L."/>
            <person name="Harrington T.R."/>
            <person name="Harris A.E."/>
            <person name="Hasley B.L."/>
            <person name="Haynie C.M."/>
            <person name="Hopkins G.A."/>
            <person name="Hutchins C.B."/>
            <person name="Jester D.A."/>
            <person name="Johnson J."/>
            <person name="Martin A.P."/>
            <person name="Merino K.D."/>
            <person name="Pinkerton C.N."/>
            <person name="Poe J.Gabe."/>
            <person name="Savage T.D."/>
            <person name="Smith R.Hunter."/>
            <person name="Smith J.Zane."/>
            <person name="Spiva T.A."/>
            <person name="Thompson L."/>
            <person name="Thompson N.R."/>
            <person name="Thurman R.E."/>
            <person name="West C.T."/>
            <person name="Reyna N.S."/>
            <person name="Plymale R.C."/>
            <person name="Garlena R.A."/>
            <person name="Russell D.A."/>
            <person name="Pope W.H."/>
            <person name="Jacobs-Sera D."/>
            <person name="Hatfull G.F."/>
        </authorList>
    </citation>
    <scope>NUCLEOTIDE SEQUENCE [LARGE SCALE GENOMIC DNA]</scope>
</reference>
<organism evidence="2 3">
    <name type="scientific">Gordonia phage SheckWes</name>
    <dbReference type="NCBI Taxonomy" id="2591117"/>
    <lineage>
        <taxon>Viruses</taxon>
        <taxon>Duplodnaviria</taxon>
        <taxon>Heunggongvirae</taxon>
        <taxon>Uroviricota</taxon>
        <taxon>Caudoviricetes</taxon>
        <taxon>Ponsvirus</taxon>
        <taxon>Ponsvirus sheckwes</taxon>
    </lineage>
</organism>
<dbReference type="KEGG" id="vg:77939337"/>
<proteinExistence type="predicted"/>
<accession>A0A515MII3</accession>
<evidence type="ECO:0000256" key="1">
    <source>
        <dbReference type="SAM" id="Phobius"/>
    </source>
</evidence>
<keyword evidence="3" id="KW-1185">Reference proteome</keyword>
<sequence length="68" mass="7382">MSATQQPAPTSSGIGFGGALFLVFLVLKLTGVIDWSWWWVTAPLWVGAIVAVVFAVFLFIVILLTKDD</sequence>
<dbReference type="RefSeq" id="YP_010663315.1">
    <property type="nucleotide sequence ID" value="NC_070895.1"/>
</dbReference>
<dbReference type="Proteomes" id="UP000318552">
    <property type="component" value="Segment"/>
</dbReference>
<keyword evidence="1" id="KW-1133">Transmembrane helix</keyword>